<keyword evidence="1" id="KW-0472">Membrane</keyword>
<gene>
    <name evidence="2" type="ORF">ABZV61_05055</name>
</gene>
<organism evidence="2 3">
    <name type="scientific">Streptomyces sp. 900116325</name>
    <dbReference type="NCBI Taxonomy" id="3154295"/>
    <lineage>
        <taxon>Bacteria</taxon>
        <taxon>Bacillati</taxon>
        <taxon>Actinomycetota</taxon>
        <taxon>Actinomycetes</taxon>
        <taxon>Kitasatosporales</taxon>
        <taxon>Streptomycetaceae</taxon>
        <taxon>Streptomyces</taxon>
    </lineage>
</organism>
<keyword evidence="3" id="KW-1185">Reference proteome</keyword>
<reference evidence="2 3" key="1">
    <citation type="submission" date="2024-06" db="EMBL/GenBank/DDBJ databases">
        <title>The Natural Products Discovery Center: Release of the First 8490 Sequenced Strains for Exploring Actinobacteria Biosynthetic Diversity.</title>
        <authorList>
            <person name="Kalkreuter E."/>
            <person name="Kautsar S.A."/>
            <person name="Yang D."/>
            <person name="Bader C.D."/>
            <person name="Teijaro C.N."/>
            <person name="Fluegel L."/>
            <person name="Davis C.M."/>
            <person name="Simpson J.R."/>
            <person name="Lauterbach L."/>
            <person name="Steele A.D."/>
            <person name="Gui C."/>
            <person name="Meng S."/>
            <person name="Li G."/>
            <person name="Viehrig K."/>
            <person name="Ye F."/>
            <person name="Su P."/>
            <person name="Kiefer A.F."/>
            <person name="Nichols A."/>
            <person name="Cepeda A.J."/>
            <person name="Yan W."/>
            <person name="Fan B."/>
            <person name="Jiang Y."/>
            <person name="Adhikari A."/>
            <person name="Zheng C.-J."/>
            <person name="Schuster L."/>
            <person name="Cowan T.M."/>
            <person name="Smanski M.J."/>
            <person name="Chevrette M.G."/>
            <person name="De Carvalho L.P.S."/>
            <person name="Shen B."/>
        </authorList>
    </citation>
    <scope>NUCLEOTIDE SEQUENCE [LARGE SCALE GENOMIC DNA]</scope>
    <source>
        <strain evidence="2 3">NPDC005137</strain>
    </source>
</reference>
<evidence type="ECO:0000313" key="3">
    <source>
        <dbReference type="Proteomes" id="UP001550044"/>
    </source>
</evidence>
<dbReference type="EMBL" id="JBEXIP010000002">
    <property type="protein sequence ID" value="MET8432165.1"/>
    <property type="molecule type" value="Genomic_DNA"/>
</dbReference>
<sequence>MSTRNMMEIVFLGLGWETDVIRGPLHPLVIMMALLATAALASLLHLFRHNAVVLR</sequence>
<evidence type="ECO:0000256" key="1">
    <source>
        <dbReference type="SAM" id="Phobius"/>
    </source>
</evidence>
<keyword evidence="1" id="KW-1133">Transmembrane helix</keyword>
<keyword evidence="1" id="KW-0812">Transmembrane</keyword>
<evidence type="ECO:0008006" key="4">
    <source>
        <dbReference type="Google" id="ProtNLM"/>
    </source>
</evidence>
<protein>
    <recommendedName>
        <fullName evidence="4">ABC transporter permease</fullName>
    </recommendedName>
</protein>
<evidence type="ECO:0000313" key="2">
    <source>
        <dbReference type="EMBL" id="MET8432165.1"/>
    </source>
</evidence>
<feature type="transmembrane region" description="Helical" evidence="1">
    <location>
        <begin position="25"/>
        <end position="47"/>
    </location>
</feature>
<comment type="caution">
    <text evidence="2">The sequence shown here is derived from an EMBL/GenBank/DDBJ whole genome shotgun (WGS) entry which is preliminary data.</text>
</comment>
<proteinExistence type="predicted"/>
<dbReference type="RefSeq" id="WP_356674001.1">
    <property type="nucleotide sequence ID" value="NZ_JBEXEF010000145.1"/>
</dbReference>
<accession>A0ABV2U2U9</accession>
<dbReference type="Proteomes" id="UP001550044">
    <property type="component" value="Unassembled WGS sequence"/>
</dbReference>
<name>A0ABV2U2U9_9ACTN</name>